<dbReference type="SUPFAM" id="SSF53649">
    <property type="entry name" value="Alkaline phosphatase-like"/>
    <property type="match status" value="1"/>
</dbReference>
<keyword evidence="2" id="KW-0378">Hydrolase</keyword>
<dbReference type="OrthoDB" id="435622at2759"/>
<evidence type="ECO:0000256" key="2">
    <source>
        <dbReference type="ARBA" id="ARBA00022801"/>
    </source>
</evidence>
<dbReference type="EMBL" id="CAJNIZ010013113">
    <property type="protein sequence ID" value="CAE7343586.1"/>
    <property type="molecule type" value="Genomic_DNA"/>
</dbReference>
<dbReference type="InterPro" id="IPR000917">
    <property type="entry name" value="Sulfatase_N"/>
</dbReference>
<evidence type="ECO:0000313" key="5">
    <source>
        <dbReference type="Proteomes" id="UP000649617"/>
    </source>
</evidence>
<reference evidence="4" key="1">
    <citation type="submission" date="2021-02" db="EMBL/GenBank/DDBJ databases">
        <authorList>
            <person name="Dougan E. K."/>
            <person name="Rhodes N."/>
            <person name="Thang M."/>
            <person name="Chan C."/>
        </authorList>
    </citation>
    <scope>NUCLEOTIDE SEQUENCE</scope>
</reference>
<comment type="caution">
    <text evidence="4">The sequence shown here is derived from an EMBL/GenBank/DDBJ whole genome shotgun (WGS) entry which is preliminary data.</text>
</comment>
<dbReference type="Pfam" id="PF00884">
    <property type="entry name" value="Sulfatase"/>
    <property type="match status" value="1"/>
</dbReference>
<gene>
    <name evidence="4" type="primary">betC</name>
    <name evidence="4" type="ORF">SPIL2461_LOCUS8125</name>
</gene>
<evidence type="ECO:0000259" key="3">
    <source>
        <dbReference type="Pfam" id="PF00884"/>
    </source>
</evidence>
<dbReference type="Gene3D" id="3.40.720.10">
    <property type="entry name" value="Alkaline Phosphatase, subunit A"/>
    <property type="match status" value="1"/>
</dbReference>
<evidence type="ECO:0000313" key="4">
    <source>
        <dbReference type="EMBL" id="CAE7343586.1"/>
    </source>
</evidence>
<dbReference type="Proteomes" id="UP000649617">
    <property type="component" value="Unassembled WGS sequence"/>
</dbReference>
<sequence length="513" mass="57406">MHPVVFDQWRADWDGFGEANVKLPNIHALANKGVRFTRAYAASPACSPSRAALVLGREFQHSPVKYNRDKYLTTSGWQPHIHRTFPTLLRNAGYLTFSTGKDHLVSVESKNMDADMSLVGFDYYRRVNDKYLLCEYANDNYTNYLQSRGMLREFCVSNGQFGQGYTCNSTPVCDNYDFTECGFRCQRPAFREGMDVDTWTRQSAQDLLDEHWRESGQPFFLQVNFPSPHPPLALPAGKLKNRMMNLPKAIDTAVPYHWMLRNGSLLRIPKPSLEFSNFTESRANYAALLELLDSELGQLLNFLESVRDLRDTIIFLTSDHGEHLGDHGEWSKFSPWEVSNHVPLIASGPGILSGRVETTPVSIIDLAATFLDLAGLQPAPWMDSRSLMPVLSGSGPATRSVVLSGFIDDIEASLKESQQPFFFEAAASLFNTSMLKLVCCPMGCVKQGTMLPVKLEPQVALMNVTAGHGAAKFEHDILNKPPGRGMPEALHLMQFLSEPRQAVCLSVLDAFRK</sequence>
<keyword evidence="1" id="KW-0479">Metal-binding</keyword>
<organism evidence="4 5">
    <name type="scientific">Symbiodinium pilosum</name>
    <name type="common">Dinoflagellate</name>
    <dbReference type="NCBI Taxonomy" id="2952"/>
    <lineage>
        <taxon>Eukaryota</taxon>
        <taxon>Sar</taxon>
        <taxon>Alveolata</taxon>
        <taxon>Dinophyceae</taxon>
        <taxon>Suessiales</taxon>
        <taxon>Symbiodiniaceae</taxon>
        <taxon>Symbiodinium</taxon>
    </lineage>
</organism>
<evidence type="ECO:0000256" key="1">
    <source>
        <dbReference type="ARBA" id="ARBA00022723"/>
    </source>
</evidence>
<dbReference type="PANTHER" id="PTHR45953">
    <property type="entry name" value="IDURONATE 2-SULFATASE"/>
    <property type="match status" value="1"/>
</dbReference>
<protein>
    <submittedName>
        <fullName evidence="4">BetC protein</fullName>
    </submittedName>
</protein>
<dbReference type="AlphaFoldDB" id="A0A812PQ58"/>
<dbReference type="GO" id="GO:0046872">
    <property type="term" value="F:metal ion binding"/>
    <property type="evidence" value="ECO:0007669"/>
    <property type="project" value="UniProtKB-KW"/>
</dbReference>
<proteinExistence type="predicted"/>
<dbReference type="InterPro" id="IPR017850">
    <property type="entry name" value="Alkaline_phosphatase_core_sf"/>
</dbReference>
<dbReference type="PANTHER" id="PTHR45953:SF1">
    <property type="entry name" value="IDURONATE 2-SULFATASE"/>
    <property type="match status" value="1"/>
</dbReference>
<name>A0A812PQ58_SYMPI</name>
<feature type="domain" description="Sulfatase N-terminal" evidence="3">
    <location>
        <begin position="7"/>
        <end position="375"/>
    </location>
</feature>
<dbReference type="CDD" id="cd16022">
    <property type="entry name" value="sulfatase_like"/>
    <property type="match status" value="1"/>
</dbReference>
<dbReference type="GO" id="GO:0008484">
    <property type="term" value="F:sulfuric ester hydrolase activity"/>
    <property type="evidence" value="ECO:0007669"/>
    <property type="project" value="TreeGrafter"/>
</dbReference>
<accession>A0A812PQ58</accession>
<dbReference type="GO" id="GO:0005737">
    <property type="term" value="C:cytoplasm"/>
    <property type="evidence" value="ECO:0007669"/>
    <property type="project" value="TreeGrafter"/>
</dbReference>
<keyword evidence="5" id="KW-1185">Reference proteome</keyword>